<feature type="signal peptide" evidence="1">
    <location>
        <begin position="1"/>
        <end position="19"/>
    </location>
</feature>
<dbReference type="EMBL" id="FNZH01000004">
    <property type="protein sequence ID" value="SEJ48956.1"/>
    <property type="molecule type" value="Genomic_DNA"/>
</dbReference>
<dbReference type="AlphaFoldDB" id="A0A1H6Z8B5"/>
<dbReference type="Pfam" id="PF13899">
    <property type="entry name" value="Thioredoxin_7"/>
    <property type="match status" value="1"/>
</dbReference>
<reference evidence="3" key="1">
    <citation type="submission" date="2016-10" db="EMBL/GenBank/DDBJ databases">
        <authorList>
            <person name="Varghese N."/>
            <person name="Submissions S."/>
        </authorList>
    </citation>
    <scope>NUCLEOTIDE SEQUENCE [LARGE SCALE GENOMIC DNA]</scope>
    <source>
        <strain evidence="3">IBRC-M 10761</strain>
    </source>
</reference>
<dbReference type="Gene3D" id="3.40.30.10">
    <property type="entry name" value="Glutaredoxin"/>
    <property type="match status" value="1"/>
</dbReference>
<feature type="chain" id="PRO_5011783083" evidence="1">
    <location>
        <begin position="20"/>
        <end position="158"/>
    </location>
</feature>
<sequence length="158" mass="18005">MKGLIFLVIFSLLSGHLTAQEEGNTFWLSFTQLEDSLAAHPRPVLLYFQTDWCTYCRKMEAEVFSKPRISALLSARFYAVKFDAEHPDDVVLGNRVFSNKQLETSRTPLHELTLLFNGGSTTFAPPLILLFDDAFVLRKRVNSYVDSNRLEELLNTGL</sequence>
<dbReference type="RefSeq" id="WP_092175525.1">
    <property type="nucleotide sequence ID" value="NZ_FNZH01000004.1"/>
</dbReference>
<keyword evidence="3" id="KW-1185">Reference proteome</keyword>
<dbReference type="SUPFAM" id="SSF52833">
    <property type="entry name" value="Thioredoxin-like"/>
    <property type="match status" value="1"/>
</dbReference>
<organism evidence="2 3">
    <name type="scientific">Cyclobacterium xiamenense</name>
    <dbReference type="NCBI Taxonomy" id="1297121"/>
    <lineage>
        <taxon>Bacteria</taxon>
        <taxon>Pseudomonadati</taxon>
        <taxon>Bacteroidota</taxon>
        <taxon>Cytophagia</taxon>
        <taxon>Cytophagales</taxon>
        <taxon>Cyclobacteriaceae</taxon>
        <taxon>Cyclobacterium</taxon>
    </lineage>
</organism>
<name>A0A1H6Z8B5_9BACT</name>
<gene>
    <name evidence="2" type="ORF">SAMN05192553_104252</name>
</gene>
<dbReference type="Proteomes" id="UP000199403">
    <property type="component" value="Unassembled WGS sequence"/>
</dbReference>
<dbReference type="InterPro" id="IPR036249">
    <property type="entry name" value="Thioredoxin-like_sf"/>
</dbReference>
<proteinExistence type="predicted"/>
<evidence type="ECO:0000313" key="2">
    <source>
        <dbReference type="EMBL" id="SEJ48956.1"/>
    </source>
</evidence>
<protein>
    <submittedName>
        <fullName evidence="2">Thioredoxin-like</fullName>
    </submittedName>
</protein>
<dbReference type="OrthoDB" id="9811036at2"/>
<evidence type="ECO:0000313" key="3">
    <source>
        <dbReference type="Proteomes" id="UP000199403"/>
    </source>
</evidence>
<accession>A0A1H6Z8B5</accession>
<evidence type="ECO:0000256" key="1">
    <source>
        <dbReference type="SAM" id="SignalP"/>
    </source>
</evidence>
<keyword evidence="1" id="KW-0732">Signal</keyword>
<dbReference type="STRING" id="1416801.SAMN05192553_104252"/>